<dbReference type="PRINTS" id="PR00119">
    <property type="entry name" value="CATATPASE"/>
</dbReference>
<dbReference type="PROSITE" id="PS00154">
    <property type="entry name" value="ATPASE_E1_E2"/>
    <property type="match status" value="1"/>
</dbReference>
<feature type="transmembrane region" description="Helical" evidence="8">
    <location>
        <begin position="594"/>
        <end position="612"/>
    </location>
</feature>
<dbReference type="Pfam" id="PF00122">
    <property type="entry name" value="E1-E2_ATPase"/>
    <property type="match status" value="1"/>
</dbReference>
<accession>A0A0A8B455</accession>
<comment type="similarity">
    <text evidence="2 8">Belongs to the cation transport ATPase (P-type) (TC 3.A.3) family. Type IB subfamily.</text>
</comment>
<dbReference type="InterPro" id="IPR018303">
    <property type="entry name" value="ATPase_P-typ_P_site"/>
</dbReference>
<keyword evidence="8" id="KW-0547">Nucleotide-binding</keyword>
<evidence type="ECO:0000259" key="9">
    <source>
        <dbReference type="Pfam" id="PF00122"/>
    </source>
</evidence>
<dbReference type="PANTHER" id="PTHR48085">
    <property type="entry name" value="CADMIUM/ZINC-TRANSPORTING ATPASE HMA2-RELATED"/>
    <property type="match status" value="1"/>
</dbReference>
<dbReference type="STRING" id="1531429.JI75_01525"/>
<dbReference type="GO" id="GO:0019829">
    <property type="term" value="F:ATPase-coupled monoatomic cation transmembrane transporter activity"/>
    <property type="evidence" value="ECO:0007669"/>
    <property type="project" value="InterPro"/>
</dbReference>
<protein>
    <submittedName>
        <fullName evidence="10">Cation transporter</fullName>
    </submittedName>
</protein>
<dbReference type="Gene3D" id="3.40.1110.10">
    <property type="entry name" value="Calcium-transporting ATPase, cytoplasmic domain N"/>
    <property type="match status" value="1"/>
</dbReference>
<dbReference type="NCBIfam" id="TIGR01511">
    <property type="entry name" value="ATPase-IB1_Cu"/>
    <property type="match status" value="1"/>
</dbReference>
<evidence type="ECO:0000256" key="6">
    <source>
        <dbReference type="ARBA" id="ARBA00022989"/>
    </source>
</evidence>
<dbReference type="Gene3D" id="2.70.150.10">
    <property type="entry name" value="Calcium-transporting ATPase, cytoplasmic transduction domain A"/>
    <property type="match status" value="1"/>
</dbReference>
<dbReference type="InterPro" id="IPR023214">
    <property type="entry name" value="HAD_sf"/>
</dbReference>
<name>A0A0A8B455_9ACTN</name>
<reference evidence="11" key="1">
    <citation type="submission" date="2014-08" db="EMBL/GenBank/DDBJ databases">
        <title>Coriobacteriaceae sp. complete genome.</title>
        <authorList>
            <person name="Looft T."/>
            <person name="Bayles D.O."/>
            <person name="Stanton T.B."/>
        </authorList>
    </citation>
    <scope>NUCLEOTIDE SEQUENCE [LARGE SCALE GENOMIC DNA]</scope>
    <source>
        <strain evidence="11">68-1-3</strain>
    </source>
</reference>
<keyword evidence="11" id="KW-1185">Reference proteome</keyword>
<dbReference type="SUPFAM" id="SSF56784">
    <property type="entry name" value="HAD-like"/>
    <property type="match status" value="1"/>
</dbReference>
<sequence>MEGAMELGGAGKDAAFLVISALSLVASFFFRSSLPFDPAWVAIVLCGLPIVVGAAIALVTEFDVKADVLVSLAIVASIVIGEYDAAGIVAFIMQIGSFLEEATVRRARAGIERLVGLTPRTARLVGEGAEQLVAAERVVAGQVVRVLPGESIPVDGTVLSGETSVDQSVVTGESMPVDVRAGDVVYSGTLNQLGSIDVRADRAGDDGSIQRMVRLVRSADAGKSPVVRTADRWATVIVAAALLIAVFTWVATGEVIRAVTVLVVFCPCALVLATPTAIMAAIGNASKRGFLTREGSAMESLARTTHVVFDKTGTLTTGVPTIASLEAVSPFDPRSMLELAASAERKSEHPLGKAIVEGAESRGCALSDPERFDVLVGRGLTATVAGRRVAVGNAELMASESVEVAEDALARAQREEAAGRTAVFVSCDGRLAGTIALADGLRDESAHVVSDLASMGLVPVLLTGDNERTARTIAAQAGIGEVHAACLPEDKMAYVQRIEAAGGKVCMIGDGVNDAPALRLASVGVAMGGVGSDVAADASDIVLVDDGLSGLAHLMALSRRTLRTIRVNLSFSMALNVAATALAATRALGPVGGALVHNIGSVLVIVNSALLLRWRSR</sequence>
<dbReference type="SUPFAM" id="SSF81665">
    <property type="entry name" value="Calcium ATPase, transmembrane domain M"/>
    <property type="match status" value="1"/>
</dbReference>
<keyword evidence="8" id="KW-0067">ATP-binding</keyword>
<evidence type="ECO:0000256" key="4">
    <source>
        <dbReference type="ARBA" id="ARBA00022723"/>
    </source>
</evidence>
<dbReference type="SFLD" id="SFLDS00003">
    <property type="entry name" value="Haloacid_Dehalogenase"/>
    <property type="match status" value="1"/>
</dbReference>
<dbReference type="GO" id="GO:0005524">
    <property type="term" value="F:ATP binding"/>
    <property type="evidence" value="ECO:0007669"/>
    <property type="project" value="UniProtKB-UniRule"/>
</dbReference>
<evidence type="ECO:0000256" key="7">
    <source>
        <dbReference type="ARBA" id="ARBA00023136"/>
    </source>
</evidence>
<proteinExistence type="inferred from homology"/>
<dbReference type="AlphaFoldDB" id="A0A0A8B455"/>
<dbReference type="Pfam" id="PF00702">
    <property type="entry name" value="Hydrolase"/>
    <property type="match status" value="1"/>
</dbReference>
<evidence type="ECO:0000313" key="10">
    <source>
        <dbReference type="EMBL" id="AJC11563.1"/>
    </source>
</evidence>
<evidence type="ECO:0000256" key="5">
    <source>
        <dbReference type="ARBA" id="ARBA00022967"/>
    </source>
</evidence>
<dbReference type="InterPro" id="IPR027256">
    <property type="entry name" value="P-typ_ATPase_IB"/>
</dbReference>
<dbReference type="HOGENOM" id="CLU_001771_6_3_11"/>
<evidence type="ECO:0000256" key="8">
    <source>
        <dbReference type="RuleBase" id="RU362081"/>
    </source>
</evidence>
<gene>
    <name evidence="10" type="ORF">JI75_01525</name>
</gene>
<feature type="transmembrane region" description="Helical" evidence="8">
    <location>
        <begin position="258"/>
        <end position="283"/>
    </location>
</feature>
<dbReference type="KEGG" id="cbac:JI75_01525"/>
<dbReference type="FunFam" id="2.70.150.10:FF:000002">
    <property type="entry name" value="Copper-transporting ATPase 1, putative"/>
    <property type="match status" value="1"/>
</dbReference>
<dbReference type="PRINTS" id="PR00120">
    <property type="entry name" value="HATPASE"/>
</dbReference>
<feature type="transmembrane region" description="Helical" evidence="8">
    <location>
        <begin position="14"/>
        <end position="32"/>
    </location>
</feature>
<evidence type="ECO:0000256" key="2">
    <source>
        <dbReference type="ARBA" id="ARBA00006024"/>
    </source>
</evidence>
<feature type="transmembrane region" description="Helical" evidence="8">
    <location>
        <begin position="39"/>
        <end position="60"/>
    </location>
</feature>
<keyword evidence="4 8" id="KW-0479">Metal-binding</keyword>
<dbReference type="SFLD" id="SFLDF00027">
    <property type="entry name" value="p-type_atpase"/>
    <property type="match status" value="1"/>
</dbReference>
<keyword evidence="8" id="KW-1003">Cell membrane</keyword>
<dbReference type="NCBIfam" id="TIGR01525">
    <property type="entry name" value="ATPase-IB_hvy"/>
    <property type="match status" value="1"/>
</dbReference>
<reference evidence="10 11" key="2">
    <citation type="journal article" date="2015" name="Genome Announc.">
        <title>Complete Genome Sequence of Coriobacteriaceae Strain 68-1-3, a Novel Mucus-Degrading Isolate from the Swine Intestinal Tract.</title>
        <authorList>
            <person name="Looft T."/>
            <person name="Bayles D.O."/>
            <person name="Alt D.P."/>
            <person name="Stanton T.B."/>
        </authorList>
    </citation>
    <scope>NUCLEOTIDE SEQUENCE [LARGE SCALE GENOMIC DNA]</scope>
    <source>
        <strain evidence="10 11">68-1-3</strain>
    </source>
</reference>
<dbReference type="SUPFAM" id="SSF81653">
    <property type="entry name" value="Calcium ATPase, transduction domain A"/>
    <property type="match status" value="1"/>
</dbReference>
<dbReference type="SFLD" id="SFLDG00002">
    <property type="entry name" value="C1.7:_P-type_atpase_like"/>
    <property type="match status" value="1"/>
</dbReference>
<keyword evidence="3 8" id="KW-0812">Transmembrane</keyword>
<dbReference type="InterPro" id="IPR051014">
    <property type="entry name" value="Cation_Transport_ATPase_IB"/>
</dbReference>
<dbReference type="Gene3D" id="3.40.50.1000">
    <property type="entry name" value="HAD superfamily/HAD-like"/>
    <property type="match status" value="1"/>
</dbReference>
<dbReference type="InterPro" id="IPR036412">
    <property type="entry name" value="HAD-like_sf"/>
</dbReference>
<dbReference type="InterPro" id="IPR023298">
    <property type="entry name" value="ATPase_P-typ_TM_dom_sf"/>
</dbReference>
<evidence type="ECO:0000256" key="3">
    <source>
        <dbReference type="ARBA" id="ARBA00022692"/>
    </source>
</evidence>
<feature type="transmembrane region" description="Helical" evidence="8">
    <location>
        <begin position="72"/>
        <end position="99"/>
    </location>
</feature>
<organism evidence="10 11">
    <name type="scientific">Berryella intestinalis</name>
    <dbReference type="NCBI Taxonomy" id="1531429"/>
    <lineage>
        <taxon>Bacteria</taxon>
        <taxon>Bacillati</taxon>
        <taxon>Actinomycetota</taxon>
        <taxon>Coriobacteriia</taxon>
        <taxon>Eggerthellales</taxon>
        <taxon>Eggerthellaceae</taxon>
        <taxon>Berryella</taxon>
    </lineage>
</organism>
<dbReference type="InterPro" id="IPR023299">
    <property type="entry name" value="ATPase_P-typ_cyto_dom_N"/>
</dbReference>
<keyword evidence="5" id="KW-1278">Translocase</keyword>
<dbReference type="InterPro" id="IPR001757">
    <property type="entry name" value="P_typ_ATPase"/>
</dbReference>
<dbReference type="InterPro" id="IPR044492">
    <property type="entry name" value="P_typ_ATPase_HD_dom"/>
</dbReference>
<dbReference type="GO" id="GO:0046872">
    <property type="term" value="F:metal ion binding"/>
    <property type="evidence" value="ECO:0007669"/>
    <property type="project" value="UniProtKB-KW"/>
</dbReference>
<feature type="transmembrane region" description="Helical" evidence="8">
    <location>
        <begin position="567"/>
        <end position="588"/>
    </location>
</feature>
<dbReference type="GO" id="GO:0005886">
    <property type="term" value="C:plasma membrane"/>
    <property type="evidence" value="ECO:0007669"/>
    <property type="project" value="UniProtKB-SubCell"/>
</dbReference>
<dbReference type="InterPro" id="IPR059000">
    <property type="entry name" value="ATPase_P-type_domA"/>
</dbReference>
<dbReference type="Proteomes" id="UP000031121">
    <property type="component" value="Chromosome"/>
</dbReference>
<feature type="domain" description="P-type ATPase A" evidence="9">
    <location>
        <begin position="117"/>
        <end position="216"/>
    </location>
</feature>
<evidence type="ECO:0000313" key="11">
    <source>
        <dbReference type="Proteomes" id="UP000031121"/>
    </source>
</evidence>
<comment type="subcellular location">
    <subcellularLocation>
        <location evidence="1">Cell membrane</location>
        <topology evidence="1">Multi-pass membrane protein</topology>
    </subcellularLocation>
</comment>
<keyword evidence="6 8" id="KW-1133">Transmembrane helix</keyword>
<dbReference type="GO" id="GO:0016887">
    <property type="term" value="F:ATP hydrolysis activity"/>
    <property type="evidence" value="ECO:0007669"/>
    <property type="project" value="InterPro"/>
</dbReference>
<feature type="transmembrane region" description="Helical" evidence="8">
    <location>
        <begin position="233"/>
        <end position="252"/>
    </location>
</feature>
<dbReference type="InterPro" id="IPR008250">
    <property type="entry name" value="ATPase_P-typ_transduc_dom_A_sf"/>
</dbReference>
<dbReference type="NCBIfam" id="TIGR01494">
    <property type="entry name" value="ATPase_P-type"/>
    <property type="match status" value="1"/>
</dbReference>
<evidence type="ECO:0000256" key="1">
    <source>
        <dbReference type="ARBA" id="ARBA00004651"/>
    </source>
</evidence>
<keyword evidence="7 8" id="KW-0472">Membrane</keyword>
<dbReference type="PANTHER" id="PTHR48085:SF5">
    <property type="entry name" value="CADMIUM_ZINC-TRANSPORTING ATPASE HMA4-RELATED"/>
    <property type="match status" value="1"/>
</dbReference>
<dbReference type="EMBL" id="CP009302">
    <property type="protein sequence ID" value="AJC11563.1"/>
    <property type="molecule type" value="Genomic_DNA"/>
</dbReference>